<reference evidence="1" key="1">
    <citation type="submission" date="2022-08" db="EMBL/GenBank/DDBJ databases">
        <authorList>
            <person name="Gutierrez-Valencia J."/>
        </authorList>
    </citation>
    <scope>NUCLEOTIDE SEQUENCE</scope>
</reference>
<name>A0AAV0L9P6_9ROSI</name>
<sequence length="114" mass="13597">MGGVLFPDRSRATVHLHYLLLIEHWQRARWFAWGEAVLSYLYHEMETRVQIFEDAFPCGLRWLPANTRQYGDQLFQYKLWFDEMYTMVITRRLGSSWYTPTESLLLSGIVDKSS</sequence>
<evidence type="ECO:0008006" key="3">
    <source>
        <dbReference type="Google" id="ProtNLM"/>
    </source>
</evidence>
<keyword evidence="2" id="KW-1185">Reference proteome</keyword>
<comment type="caution">
    <text evidence="1">The sequence shown here is derived from an EMBL/GenBank/DDBJ whole genome shotgun (WGS) entry which is preliminary data.</text>
</comment>
<evidence type="ECO:0000313" key="2">
    <source>
        <dbReference type="Proteomes" id="UP001154282"/>
    </source>
</evidence>
<evidence type="ECO:0000313" key="1">
    <source>
        <dbReference type="EMBL" id="CAI0430350.1"/>
    </source>
</evidence>
<gene>
    <name evidence="1" type="ORF">LITE_LOCUS22568</name>
</gene>
<dbReference type="EMBL" id="CAMGYJ010000006">
    <property type="protein sequence ID" value="CAI0430350.1"/>
    <property type="molecule type" value="Genomic_DNA"/>
</dbReference>
<protein>
    <recommendedName>
        <fullName evidence="3">Aminotransferase-like plant mobile domain-containing protein</fullName>
    </recommendedName>
</protein>
<proteinExistence type="predicted"/>
<dbReference type="Proteomes" id="UP001154282">
    <property type="component" value="Unassembled WGS sequence"/>
</dbReference>
<dbReference type="AlphaFoldDB" id="A0AAV0L9P6"/>
<organism evidence="1 2">
    <name type="scientific">Linum tenue</name>
    <dbReference type="NCBI Taxonomy" id="586396"/>
    <lineage>
        <taxon>Eukaryota</taxon>
        <taxon>Viridiplantae</taxon>
        <taxon>Streptophyta</taxon>
        <taxon>Embryophyta</taxon>
        <taxon>Tracheophyta</taxon>
        <taxon>Spermatophyta</taxon>
        <taxon>Magnoliopsida</taxon>
        <taxon>eudicotyledons</taxon>
        <taxon>Gunneridae</taxon>
        <taxon>Pentapetalae</taxon>
        <taxon>rosids</taxon>
        <taxon>fabids</taxon>
        <taxon>Malpighiales</taxon>
        <taxon>Linaceae</taxon>
        <taxon>Linum</taxon>
    </lineage>
</organism>
<accession>A0AAV0L9P6</accession>